<feature type="compositionally biased region" description="Low complexity" evidence="1">
    <location>
        <begin position="219"/>
        <end position="231"/>
    </location>
</feature>
<gene>
    <name evidence="2" type="ORF">QQX98_010517</name>
</gene>
<comment type="caution">
    <text evidence="2">The sequence shown here is derived from an EMBL/GenBank/DDBJ whole genome shotgun (WGS) entry which is preliminary data.</text>
</comment>
<proteinExistence type="predicted"/>
<evidence type="ECO:0000256" key="1">
    <source>
        <dbReference type="SAM" id="MobiDB-lite"/>
    </source>
</evidence>
<feature type="compositionally biased region" description="Basic and acidic residues" evidence="1">
    <location>
        <begin position="49"/>
        <end position="60"/>
    </location>
</feature>
<name>A0ABR1GPL9_9HYPO</name>
<dbReference type="Proteomes" id="UP001498476">
    <property type="component" value="Unassembled WGS sequence"/>
</dbReference>
<keyword evidence="3" id="KW-1185">Reference proteome</keyword>
<protein>
    <submittedName>
        <fullName evidence="2">Uncharacterized protein</fullName>
    </submittedName>
</protein>
<dbReference type="EMBL" id="JAZAVJ010000233">
    <property type="protein sequence ID" value="KAK7403714.1"/>
    <property type="molecule type" value="Genomic_DNA"/>
</dbReference>
<organism evidence="2 3">
    <name type="scientific">Neonectria punicea</name>
    <dbReference type="NCBI Taxonomy" id="979145"/>
    <lineage>
        <taxon>Eukaryota</taxon>
        <taxon>Fungi</taxon>
        <taxon>Dikarya</taxon>
        <taxon>Ascomycota</taxon>
        <taxon>Pezizomycotina</taxon>
        <taxon>Sordariomycetes</taxon>
        <taxon>Hypocreomycetidae</taxon>
        <taxon>Hypocreales</taxon>
        <taxon>Nectriaceae</taxon>
        <taxon>Neonectria</taxon>
    </lineage>
</organism>
<feature type="compositionally biased region" description="Basic and acidic residues" evidence="1">
    <location>
        <begin position="130"/>
        <end position="139"/>
    </location>
</feature>
<feature type="region of interest" description="Disordered" evidence="1">
    <location>
        <begin position="219"/>
        <end position="263"/>
    </location>
</feature>
<feature type="compositionally biased region" description="Basic residues" evidence="1">
    <location>
        <begin position="238"/>
        <end position="255"/>
    </location>
</feature>
<evidence type="ECO:0000313" key="3">
    <source>
        <dbReference type="Proteomes" id="UP001498476"/>
    </source>
</evidence>
<evidence type="ECO:0000313" key="2">
    <source>
        <dbReference type="EMBL" id="KAK7403714.1"/>
    </source>
</evidence>
<sequence>MSLPPWEYTPADAAALKLLHSVEESPSYDTAWNELSPAQVDSIHTLVENHPELKSTEKTARSSSAVGDYDRLSDYPSLPSTPSKLTASAFQQLQKERYREDLGHYSSLPDTPRGLSAHTYEELHQRYRDSMSQRVRTEARPATTKAASDIPSWMKPSEPTQPFDEEAQLANDMSLLSDETEQMLGHIHNSLLETIEWEKQVRINTFRLIAMRAQQQQQQQLETAGNETAGNGAAGNGRKNKQRRNHNKKKGKGKGRSGGDGMQ</sequence>
<accession>A0ABR1GPL9</accession>
<feature type="region of interest" description="Disordered" evidence="1">
    <location>
        <begin position="130"/>
        <end position="156"/>
    </location>
</feature>
<reference evidence="2 3" key="1">
    <citation type="journal article" date="2025" name="Microbiol. Resour. Announc.">
        <title>Draft genome sequences for Neonectria magnoliae and Neonectria punicea, canker pathogens of Liriodendron tulipifera and Acer saccharum in West Virginia.</title>
        <authorList>
            <person name="Petronek H.M."/>
            <person name="Kasson M.T."/>
            <person name="Metheny A.M."/>
            <person name="Stauder C.M."/>
            <person name="Lovett B."/>
            <person name="Lynch S.C."/>
            <person name="Garnas J.R."/>
            <person name="Kasson L.R."/>
            <person name="Stajich J.E."/>
        </authorList>
    </citation>
    <scope>NUCLEOTIDE SEQUENCE [LARGE SCALE GENOMIC DNA]</scope>
    <source>
        <strain evidence="2 3">NRRL 64653</strain>
    </source>
</reference>
<feature type="region of interest" description="Disordered" evidence="1">
    <location>
        <begin position="49"/>
        <end position="83"/>
    </location>
</feature>